<dbReference type="Proteomes" id="UP000504724">
    <property type="component" value="Chromosome"/>
</dbReference>
<gene>
    <name evidence="2" type="ORF">HQN79_10175</name>
</gene>
<feature type="domain" description="PilZ" evidence="1">
    <location>
        <begin position="4"/>
        <end position="97"/>
    </location>
</feature>
<dbReference type="EMBL" id="CP054020">
    <property type="protein sequence ID" value="QKI89914.1"/>
    <property type="molecule type" value="Genomic_DNA"/>
</dbReference>
<dbReference type="GO" id="GO:0035438">
    <property type="term" value="F:cyclic-di-GMP binding"/>
    <property type="evidence" value="ECO:0007669"/>
    <property type="project" value="InterPro"/>
</dbReference>
<keyword evidence="3" id="KW-1185">Reference proteome</keyword>
<reference evidence="2 3" key="1">
    <citation type="submission" date="2020-05" db="EMBL/GenBank/DDBJ databases">
        <title>Thiomicrorhabdus sediminis sp.nov. and Thiomicrorhabdus xiamenensis sp.nov., novel sulfur-oxidizing bacteria isolated from coastal sediment.</title>
        <authorList>
            <person name="Liu X."/>
        </authorList>
    </citation>
    <scope>NUCLEOTIDE SEQUENCE [LARGE SCALE GENOMIC DNA]</scope>
    <source>
        <strain evidence="2 3">G2</strain>
    </source>
</reference>
<protein>
    <submittedName>
        <fullName evidence="2">PilZ domain-containing protein</fullName>
    </submittedName>
</protein>
<dbReference type="AlphaFoldDB" id="A0A7D4NMA8"/>
<organism evidence="2 3">
    <name type="scientific">Thiomicrorhabdus xiamenensis</name>
    <dbReference type="NCBI Taxonomy" id="2739063"/>
    <lineage>
        <taxon>Bacteria</taxon>
        <taxon>Pseudomonadati</taxon>
        <taxon>Pseudomonadota</taxon>
        <taxon>Gammaproteobacteria</taxon>
        <taxon>Thiotrichales</taxon>
        <taxon>Piscirickettsiaceae</taxon>
        <taxon>Thiomicrorhabdus</taxon>
    </lineage>
</organism>
<evidence type="ECO:0000313" key="2">
    <source>
        <dbReference type="EMBL" id="QKI89914.1"/>
    </source>
</evidence>
<accession>A0A7D4NMA8</accession>
<name>A0A7D4NMA8_9GAMM</name>
<evidence type="ECO:0000313" key="3">
    <source>
        <dbReference type="Proteomes" id="UP000504724"/>
    </source>
</evidence>
<proteinExistence type="predicted"/>
<dbReference type="InterPro" id="IPR009875">
    <property type="entry name" value="PilZ_domain"/>
</dbReference>
<dbReference type="RefSeq" id="WP_173286186.1">
    <property type="nucleotide sequence ID" value="NZ_CP054020.1"/>
</dbReference>
<dbReference type="KEGG" id="txa:HQN79_10175"/>
<dbReference type="SUPFAM" id="SSF141371">
    <property type="entry name" value="PilZ domain-like"/>
    <property type="match status" value="1"/>
</dbReference>
<evidence type="ECO:0000259" key="1">
    <source>
        <dbReference type="Pfam" id="PF07238"/>
    </source>
</evidence>
<sequence>MGTNRRLSDRINARRKCVIEKRGVKYPCHLKDLSLDANGVGFISSSKFFLHEHVILEIGGITELGLDSVECVLRVMHVTELHDHNVYGCQVIHSNEEFRKFVEQKNNTRVSFRSKLLRDLMLKKHS</sequence>
<dbReference type="Pfam" id="PF07238">
    <property type="entry name" value="PilZ"/>
    <property type="match status" value="1"/>
</dbReference>